<protein>
    <submittedName>
        <fullName evidence="1">Uncharacterized protein</fullName>
    </submittedName>
</protein>
<organism evidence="1 2">
    <name type="scientific">Sphingomonas melonis TY</name>
    <dbReference type="NCBI Taxonomy" id="621456"/>
    <lineage>
        <taxon>Bacteria</taxon>
        <taxon>Pseudomonadati</taxon>
        <taxon>Pseudomonadota</taxon>
        <taxon>Alphaproteobacteria</taxon>
        <taxon>Sphingomonadales</taxon>
        <taxon>Sphingomonadaceae</taxon>
        <taxon>Sphingomonas</taxon>
    </lineage>
</organism>
<dbReference type="EMBL" id="LQCK02000005">
    <property type="protein sequence ID" value="KZB96204.1"/>
    <property type="molecule type" value="Genomic_DNA"/>
</dbReference>
<dbReference type="Proteomes" id="UP000078460">
    <property type="component" value="Unassembled WGS sequence"/>
</dbReference>
<dbReference type="AlphaFoldDB" id="A0A175Y5U0"/>
<accession>A0A175Y5U0</accession>
<name>A0A175Y5U0_9SPHN</name>
<reference evidence="1" key="1">
    <citation type="submission" date="2016-03" db="EMBL/GenBank/DDBJ databases">
        <title>Sphingomonas melonis TY, whole genome shotgun sequencing.</title>
        <authorList>
            <person name="Wang H."/>
            <person name="Zhu P."/>
        </authorList>
    </citation>
    <scope>NUCLEOTIDE SEQUENCE [LARGE SCALE GENOMIC DNA]</scope>
    <source>
        <strain evidence="1">TY</strain>
    </source>
</reference>
<keyword evidence="2" id="KW-1185">Reference proteome</keyword>
<sequence length="98" mass="10686">MERAIMILTGAKKAQDQDTVGFWPVEDAIAAIGTATDTVALIARHQRIALGQIGKATGRLTQFLDKADGSRGIVLFDMFGDVIEVGQRIRRQDDFHCG</sequence>
<evidence type="ECO:0000313" key="1">
    <source>
        <dbReference type="EMBL" id="KZB96204.1"/>
    </source>
</evidence>
<comment type="caution">
    <text evidence="1">The sequence shown here is derived from an EMBL/GenBank/DDBJ whole genome shotgun (WGS) entry which is preliminary data.</text>
</comment>
<gene>
    <name evidence="1" type="ORF">AVM11_14470</name>
</gene>
<proteinExistence type="predicted"/>
<evidence type="ECO:0000313" key="2">
    <source>
        <dbReference type="Proteomes" id="UP000078460"/>
    </source>
</evidence>